<dbReference type="AlphaFoldDB" id="A0A6P2C6Z5"/>
<evidence type="ECO:0000256" key="4">
    <source>
        <dbReference type="ARBA" id="ARBA00022729"/>
    </source>
</evidence>
<evidence type="ECO:0008006" key="10">
    <source>
        <dbReference type="Google" id="ProtNLM"/>
    </source>
</evidence>
<dbReference type="PANTHER" id="PTHR38050">
    <property type="match status" value="1"/>
</dbReference>
<keyword evidence="7" id="KW-0624">Polysaccharide degradation</keyword>
<comment type="subcellular location">
    <subcellularLocation>
        <location evidence="1">Secreted</location>
    </subcellularLocation>
</comment>
<keyword evidence="3" id="KW-0858">Xylan degradation</keyword>
<gene>
    <name evidence="8" type="ORF">EAS64_07915</name>
</gene>
<dbReference type="EMBL" id="RPFW01000001">
    <property type="protein sequence ID" value="TVZ07209.1"/>
    <property type="molecule type" value="Genomic_DNA"/>
</dbReference>
<dbReference type="InterPro" id="IPR029058">
    <property type="entry name" value="AB_hydrolase_fold"/>
</dbReference>
<dbReference type="PANTHER" id="PTHR38050:SF2">
    <property type="entry name" value="FERULOYL ESTERASE C-RELATED"/>
    <property type="match status" value="1"/>
</dbReference>
<name>A0A6P2C6Z5_9ACTN</name>
<evidence type="ECO:0000256" key="7">
    <source>
        <dbReference type="ARBA" id="ARBA00023326"/>
    </source>
</evidence>
<evidence type="ECO:0000256" key="2">
    <source>
        <dbReference type="ARBA" id="ARBA00022525"/>
    </source>
</evidence>
<keyword evidence="4" id="KW-0732">Signal</keyword>
<dbReference type="Proteomes" id="UP000460272">
    <property type="component" value="Unassembled WGS sequence"/>
</dbReference>
<protein>
    <recommendedName>
        <fullName evidence="10">Polyhydroxybutyrate depolymerase</fullName>
    </recommendedName>
</protein>
<dbReference type="GO" id="GO:0005576">
    <property type="term" value="C:extracellular region"/>
    <property type="evidence" value="ECO:0007669"/>
    <property type="project" value="UniProtKB-SubCell"/>
</dbReference>
<dbReference type="SUPFAM" id="SSF53474">
    <property type="entry name" value="alpha/beta-Hydrolases"/>
    <property type="match status" value="1"/>
</dbReference>
<dbReference type="InterPro" id="IPR043595">
    <property type="entry name" value="FaeB/C/D"/>
</dbReference>
<dbReference type="GO" id="GO:0030600">
    <property type="term" value="F:feruloyl esterase activity"/>
    <property type="evidence" value="ECO:0007669"/>
    <property type="project" value="InterPro"/>
</dbReference>
<dbReference type="Gene3D" id="3.40.50.1820">
    <property type="entry name" value="alpha/beta hydrolase"/>
    <property type="match status" value="1"/>
</dbReference>
<sequence>MKVGKLTRTYEVIAPVKPLPKTAPVIVSLAGLRATVASEITRDQFTPYAAAGMAEIVYPVGLGESWNAIGCCGYASAHKVDDLGFMKALVAKLDPGHTRHIFLVGYSNGARLAYRVACTTPGLFNAYGMVKGGPMVDCAVSKPTSIIQVASLDDPEVSYSQPGKGREPLPVTTVVGRLHKALKCGAPASVIHPGNMYAWTTWTNCASGNRLALAVWKDGKHSFPRPPASVPGAAPVMWSFFTKRGLAPLP</sequence>
<keyword evidence="2" id="KW-0964">Secreted</keyword>
<evidence type="ECO:0000256" key="3">
    <source>
        <dbReference type="ARBA" id="ARBA00022651"/>
    </source>
</evidence>
<dbReference type="GO" id="GO:0045493">
    <property type="term" value="P:xylan catabolic process"/>
    <property type="evidence" value="ECO:0007669"/>
    <property type="project" value="UniProtKB-KW"/>
</dbReference>
<accession>A0A6P2C6Z5</accession>
<keyword evidence="6" id="KW-0119">Carbohydrate metabolism</keyword>
<reference evidence="8 9" key="1">
    <citation type="submission" date="2018-11" db="EMBL/GenBank/DDBJ databases">
        <title>Trebonia kvetii gen.nov., sp.nov., a novel acidophilic actinobacterium, and proposal of the new actinobacterial family Treboniaceae fam. nov.</title>
        <authorList>
            <person name="Rapoport D."/>
            <person name="Sagova-Mareckova M."/>
            <person name="Sedlacek I."/>
            <person name="Provaznik J."/>
            <person name="Kralova S."/>
            <person name="Pavlinic D."/>
            <person name="Benes V."/>
            <person name="Kopecky J."/>
        </authorList>
    </citation>
    <scope>NUCLEOTIDE SEQUENCE [LARGE SCALE GENOMIC DNA]</scope>
    <source>
        <strain evidence="8 9">15Tr583</strain>
    </source>
</reference>
<evidence type="ECO:0000313" key="9">
    <source>
        <dbReference type="Proteomes" id="UP000460272"/>
    </source>
</evidence>
<dbReference type="OrthoDB" id="9767239at2"/>
<evidence type="ECO:0000256" key="6">
    <source>
        <dbReference type="ARBA" id="ARBA00023277"/>
    </source>
</evidence>
<evidence type="ECO:0000313" key="8">
    <source>
        <dbReference type="EMBL" id="TVZ07209.1"/>
    </source>
</evidence>
<evidence type="ECO:0000256" key="5">
    <source>
        <dbReference type="ARBA" id="ARBA00022801"/>
    </source>
</evidence>
<keyword evidence="9" id="KW-1185">Reference proteome</keyword>
<comment type="caution">
    <text evidence="8">The sequence shown here is derived from an EMBL/GenBank/DDBJ whole genome shotgun (WGS) entry which is preliminary data.</text>
</comment>
<organism evidence="8 9">
    <name type="scientific">Trebonia kvetii</name>
    <dbReference type="NCBI Taxonomy" id="2480626"/>
    <lineage>
        <taxon>Bacteria</taxon>
        <taxon>Bacillati</taxon>
        <taxon>Actinomycetota</taxon>
        <taxon>Actinomycetes</taxon>
        <taxon>Streptosporangiales</taxon>
        <taxon>Treboniaceae</taxon>
        <taxon>Trebonia</taxon>
    </lineage>
</organism>
<evidence type="ECO:0000256" key="1">
    <source>
        <dbReference type="ARBA" id="ARBA00004613"/>
    </source>
</evidence>
<keyword evidence="5" id="KW-0378">Hydrolase</keyword>
<proteinExistence type="predicted"/>